<dbReference type="InterPro" id="IPR023996">
    <property type="entry name" value="TonB-dep_OMP_SusC/RagA"/>
</dbReference>
<dbReference type="PROSITE" id="PS00018">
    <property type="entry name" value="EF_HAND_1"/>
    <property type="match status" value="1"/>
</dbReference>
<comment type="subcellular location">
    <subcellularLocation>
        <location evidence="1 7">Cell outer membrane</location>
        <topology evidence="1 7">Multi-pass membrane protein</topology>
    </subcellularLocation>
</comment>
<dbReference type="Proteomes" id="UP000824156">
    <property type="component" value="Unassembled WGS sequence"/>
</dbReference>
<evidence type="ECO:0000256" key="8">
    <source>
        <dbReference type="SAM" id="MobiDB-lite"/>
    </source>
</evidence>
<dbReference type="InterPro" id="IPR008969">
    <property type="entry name" value="CarboxyPept-like_regulatory"/>
</dbReference>
<dbReference type="NCBIfam" id="TIGR04057">
    <property type="entry name" value="SusC_RagA_signa"/>
    <property type="match status" value="1"/>
</dbReference>
<accession>A0A9D1WA15</accession>
<dbReference type="PROSITE" id="PS52016">
    <property type="entry name" value="TONB_DEPENDENT_REC_3"/>
    <property type="match status" value="1"/>
</dbReference>
<dbReference type="SUPFAM" id="SSF49464">
    <property type="entry name" value="Carboxypeptidase regulatory domain-like"/>
    <property type="match status" value="1"/>
</dbReference>
<evidence type="ECO:0000256" key="4">
    <source>
        <dbReference type="ARBA" id="ARBA00022692"/>
    </source>
</evidence>
<dbReference type="NCBIfam" id="TIGR04056">
    <property type="entry name" value="OMP_RagA_SusC"/>
    <property type="match status" value="1"/>
</dbReference>
<feature type="non-terminal residue" evidence="11">
    <location>
        <position position="992"/>
    </location>
</feature>
<dbReference type="SUPFAM" id="SSF56935">
    <property type="entry name" value="Porins"/>
    <property type="match status" value="1"/>
</dbReference>
<sequence>MMNLKFYLLTLLIFICLSSHIYAQEAELTGLVRSSQAEPLKGVSVFNSTSSQTVQTSEDGSFSIQASEGDIIVFRYVGYQTLEHTVANFSPLSITLSAQDELIEEVVIMGYGTIKRNKVTASVSTLDSKILETGVRANPAQALAGTIPGLRVTTGSGRPGSLPGIVLRGGTHFDGSGSPLILVDGQVRGSLSDISPDQIERIDVQKDAAATAIYGARASNGVILITTKKGKEGVTRIEGKANVGINYLNVPYEFLSAEDYIKWSRLSVVEAIKNGTIASNTLSTVGPRGTGNRYFDTDNKTPLDGNYANEGRWSLMRLSDDNKFLLNQGWRQIKDAVPTDASGNYDPNGTYADLIFEDFNFGALAFNSPAPTQDYSVSFSGGNDKGKYYSNLNFYDEQGLTHTTFYKRLNYILNAEYKLQPWLTSQSSFQYGKANWKDQSLTNGEANYWGRMLSAPPTLRSRSPITGEYILGRDASDGNPLVNIDKFIRKNQTDKFTMNQAFVVDLLPELTMRANGIIHYEEGHYESFDRDYRTGLLSYTDPDAGWNRNRYSSASFSRDIQQTYNVVFNYSKDFDVHHLDAMAGGEFYESYIKGLGANGSLAPTDDFPSLDYTQNNSDNPTRGTSSNHSKDRIVSQFARVNYDYDDKYIASATVRRDGVSRLNSSTRFGTFPAFSLGWIMSNEDFLSSARSVINYLKLKGSWGQSGNIGIGTNYAIGRYEVQGAYTAQTPYQGETGFLLSELANPTLRWEKSTTLEFGVETGLFNNRLNANLSVYSRSTVDKLSPINLPISSGFSGIRTNNGSMRNNGVEVDLDAKIISKNDFSWSLGANAAWVKNKIVKLPFNGNENNRQGGQQVYDPNTGELIWVGGHQEGHQWGDVYGFFSEGIIRNEEDLANYNVRDEAAGVAYGIGGAPGKKVASQKVIDEQGLSGYLPTALGDMMWKDVNGDGVIDQSDMVYLGNVLPRWTGGVNTTLQYKGLSLFARIDFATGHI</sequence>
<keyword evidence="4 7" id="KW-0812">Transmembrane</keyword>
<evidence type="ECO:0000313" key="12">
    <source>
        <dbReference type="Proteomes" id="UP000824156"/>
    </source>
</evidence>
<evidence type="ECO:0000256" key="7">
    <source>
        <dbReference type="PROSITE-ProRule" id="PRU01360"/>
    </source>
</evidence>
<evidence type="ECO:0000256" key="1">
    <source>
        <dbReference type="ARBA" id="ARBA00004571"/>
    </source>
</evidence>
<feature type="signal peptide" evidence="9">
    <location>
        <begin position="1"/>
        <end position="23"/>
    </location>
</feature>
<feature type="chain" id="PRO_5038449741" evidence="9">
    <location>
        <begin position="24"/>
        <end position="992"/>
    </location>
</feature>
<feature type="compositionally biased region" description="Polar residues" evidence="8">
    <location>
        <begin position="611"/>
        <end position="627"/>
    </location>
</feature>
<dbReference type="Gene3D" id="2.40.170.20">
    <property type="entry name" value="TonB-dependent receptor, beta-barrel domain"/>
    <property type="match status" value="1"/>
</dbReference>
<keyword evidence="5 7" id="KW-0472">Membrane</keyword>
<comment type="similarity">
    <text evidence="7">Belongs to the TonB-dependent receptor family.</text>
</comment>
<comment type="caution">
    <text evidence="11">The sequence shown here is derived from an EMBL/GenBank/DDBJ whole genome shotgun (WGS) entry which is preliminary data.</text>
</comment>
<proteinExistence type="inferred from homology"/>
<evidence type="ECO:0000256" key="9">
    <source>
        <dbReference type="SAM" id="SignalP"/>
    </source>
</evidence>
<feature type="region of interest" description="Disordered" evidence="8">
    <location>
        <begin position="606"/>
        <end position="630"/>
    </location>
</feature>
<feature type="domain" description="TonB-dependent receptor plug" evidence="10">
    <location>
        <begin position="117"/>
        <end position="222"/>
    </location>
</feature>
<keyword evidence="2 7" id="KW-0813">Transport</keyword>
<dbReference type="InterPro" id="IPR039426">
    <property type="entry name" value="TonB-dep_rcpt-like"/>
</dbReference>
<name>A0A9D1WA15_9SPHI</name>
<protein>
    <submittedName>
        <fullName evidence="11">SusC/RagA family TonB-linked outer membrane protein</fullName>
    </submittedName>
</protein>
<dbReference type="GO" id="GO:0009279">
    <property type="term" value="C:cell outer membrane"/>
    <property type="evidence" value="ECO:0007669"/>
    <property type="project" value="UniProtKB-SubCell"/>
</dbReference>
<evidence type="ECO:0000313" key="11">
    <source>
        <dbReference type="EMBL" id="HIX55386.1"/>
    </source>
</evidence>
<dbReference type="Pfam" id="PF07715">
    <property type="entry name" value="Plug"/>
    <property type="match status" value="1"/>
</dbReference>
<reference evidence="11" key="2">
    <citation type="submission" date="2021-04" db="EMBL/GenBank/DDBJ databases">
        <authorList>
            <person name="Gilroy R."/>
        </authorList>
    </citation>
    <scope>NUCLEOTIDE SEQUENCE</scope>
    <source>
        <strain evidence="11">1719</strain>
    </source>
</reference>
<dbReference type="InterPro" id="IPR023997">
    <property type="entry name" value="TonB-dep_OMP_SusC/RagA_CS"/>
</dbReference>
<dbReference type="InterPro" id="IPR012910">
    <property type="entry name" value="Plug_dom"/>
</dbReference>
<dbReference type="Pfam" id="PF13715">
    <property type="entry name" value="CarbopepD_reg_2"/>
    <property type="match status" value="1"/>
</dbReference>
<evidence type="ECO:0000256" key="2">
    <source>
        <dbReference type="ARBA" id="ARBA00022448"/>
    </source>
</evidence>
<evidence type="ECO:0000256" key="6">
    <source>
        <dbReference type="ARBA" id="ARBA00023237"/>
    </source>
</evidence>
<keyword evidence="9" id="KW-0732">Signal</keyword>
<evidence type="ECO:0000259" key="10">
    <source>
        <dbReference type="Pfam" id="PF07715"/>
    </source>
</evidence>
<keyword evidence="3 7" id="KW-1134">Transmembrane beta strand</keyword>
<dbReference type="AlphaFoldDB" id="A0A9D1WA15"/>
<evidence type="ECO:0000256" key="5">
    <source>
        <dbReference type="ARBA" id="ARBA00023136"/>
    </source>
</evidence>
<dbReference type="Gene3D" id="2.170.130.10">
    <property type="entry name" value="TonB-dependent receptor, plug domain"/>
    <property type="match status" value="1"/>
</dbReference>
<gene>
    <name evidence="11" type="ORF">H9853_10185</name>
</gene>
<dbReference type="InterPro" id="IPR037066">
    <property type="entry name" value="Plug_dom_sf"/>
</dbReference>
<evidence type="ECO:0000256" key="3">
    <source>
        <dbReference type="ARBA" id="ARBA00022452"/>
    </source>
</evidence>
<reference evidence="11" key="1">
    <citation type="journal article" date="2021" name="PeerJ">
        <title>Extensive microbial diversity within the chicken gut microbiome revealed by metagenomics and culture.</title>
        <authorList>
            <person name="Gilroy R."/>
            <person name="Ravi A."/>
            <person name="Getino M."/>
            <person name="Pursley I."/>
            <person name="Horton D.L."/>
            <person name="Alikhan N.F."/>
            <person name="Baker D."/>
            <person name="Gharbi K."/>
            <person name="Hall N."/>
            <person name="Watson M."/>
            <person name="Adriaenssens E.M."/>
            <person name="Foster-Nyarko E."/>
            <person name="Jarju S."/>
            <person name="Secka A."/>
            <person name="Antonio M."/>
            <person name="Oren A."/>
            <person name="Chaudhuri R.R."/>
            <person name="La Ragione R."/>
            <person name="Hildebrand F."/>
            <person name="Pallen M.J."/>
        </authorList>
    </citation>
    <scope>NUCLEOTIDE SEQUENCE</scope>
    <source>
        <strain evidence="11">1719</strain>
    </source>
</reference>
<dbReference type="InterPro" id="IPR018247">
    <property type="entry name" value="EF_Hand_1_Ca_BS"/>
</dbReference>
<keyword evidence="6 7" id="KW-0998">Cell outer membrane</keyword>
<dbReference type="EMBL" id="DXEZ01000283">
    <property type="protein sequence ID" value="HIX55386.1"/>
    <property type="molecule type" value="Genomic_DNA"/>
</dbReference>
<organism evidence="11 12">
    <name type="scientific">Candidatus Sphingobacterium stercoripullorum</name>
    <dbReference type="NCBI Taxonomy" id="2838759"/>
    <lineage>
        <taxon>Bacteria</taxon>
        <taxon>Pseudomonadati</taxon>
        <taxon>Bacteroidota</taxon>
        <taxon>Sphingobacteriia</taxon>
        <taxon>Sphingobacteriales</taxon>
        <taxon>Sphingobacteriaceae</taxon>
        <taxon>Sphingobacterium</taxon>
    </lineage>
</organism>
<dbReference type="InterPro" id="IPR036942">
    <property type="entry name" value="Beta-barrel_TonB_sf"/>
</dbReference>